<dbReference type="PANTHER" id="PTHR22946:SF9">
    <property type="entry name" value="POLYKETIDE TRANSFERASE AF380"/>
    <property type="match status" value="1"/>
</dbReference>
<reference evidence="3 4" key="1">
    <citation type="submission" date="2022-09" db="EMBL/GenBank/DDBJ databases">
        <title>New species of Phenylobacterium.</title>
        <authorList>
            <person name="Mieszkin S."/>
        </authorList>
    </citation>
    <scope>NUCLEOTIDE SEQUENCE [LARGE SCALE GENOMIC DNA]</scope>
    <source>
        <strain evidence="3 4">HK31-G</strain>
    </source>
</reference>
<dbReference type="GO" id="GO:0016787">
    <property type="term" value="F:hydrolase activity"/>
    <property type="evidence" value="ECO:0007669"/>
    <property type="project" value="UniProtKB-KW"/>
</dbReference>
<comment type="caution">
    <text evidence="3">The sequence shown here is derived from an EMBL/GenBank/DDBJ whole genome shotgun (WGS) entry which is preliminary data.</text>
</comment>
<protein>
    <submittedName>
        <fullName evidence="3">Dienelactone hydrolase family protein</fullName>
    </submittedName>
</protein>
<dbReference type="Gene3D" id="3.40.50.1820">
    <property type="entry name" value="alpha/beta hydrolase"/>
    <property type="match status" value="1"/>
</dbReference>
<evidence type="ECO:0000313" key="4">
    <source>
        <dbReference type="Proteomes" id="UP001598130"/>
    </source>
</evidence>
<dbReference type="InterPro" id="IPR002925">
    <property type="entry name" value="Dienelactn_hydro"/>
</dbReference>
<evidence type="ECO:0000259" key="2">
    <source>
        <dbReference type="Pfam" id="PF01738"/>
    </source>
</evidence>
<sequence>MRTSFISFPTSAGLNVAGLLRTPRDAGDPVGAVLICHGSDGVDGRGEYYAGALNAAGFATLEIDMWAARSTSRGAAGRPRSPMETLPDAFGALKFLGEQPEIDPARVGILGFSWGGVVSLLSATKGRADPLRGDLAGFAAHVAHYPVCYAYAADPRMALTDLTGAPILIQTGDIDTYDHPDAGEKLAAALAAQGTAPVRNITYAGAGHGFDRDLPAQTINDPFAHNGAGGPVLMEFNKPAAEAARAEVVAFFTAAF</sequence>
<feature type="domain" description="Dienelactone hydrolase" evidence="2">
    <location>
        <begin position="17"/>
        <end position="254"/>
    </location>
</feature>
<dbReference type="RefSeq" id="WP_377371126.1">
    <property type="nucleotide sequence ID" value="NZ_JAOTJD010000039.1"/>
</dbReference>
<dbReference type="InterPro" id="IPR029058">
    <property type="entry name" value="AB_hydrolase_fold"/>
</dbReference>
<proteinExistence type="predicted"/>
<dbReference type="SUPFAM" id="SSF53474">
    <property type="entry name" value="alpha/beta-Hydrolases"/>
    <property type="match status" value="1"/>
</dbReference>
<evidence type="ECO:0000313" key="3">
    <source>
        <dbReference type="EMBL" id="MFD3265748.1"/>
    </source>
</evidence>
<dbReference type="PROSITE" id="PS00708">
    <property type="entry name" value="PRO_ENDOPEP_SER"/>
    <property type="match status" value="1"/>
</dbReference>
<gene>
    <name evidence="3" type="ORF">OCL97_17460</name>
</gene>
<name>A0ABW6CRP6_9CAUL</name>
<organism evidence="3 4">
    <name type="scientific">Phenylobacterium ferrooxidans</name>
    <dbReference type="NCBI Taxonomy" id="2982689"/>
    <lineage>
        <taxon>Bacteria</taxon>
        <taxon>Pseudomonadati</taxon>
        <taxon>Pseudomonadota</taxon>
        <taxon>Alphaproteobacteria</taxon>
        <taxon>Caulobacterales</taxon>
        <taxon>Caulobacteraceae</taxon>
        <taxon>Phenylobacterium</taxon>
    </lineage>
</organism>
<dbReference type="PANTHER" id="PTHR22946">
    <property type="entry name" value="DIENELACTONE HYDROLASE DOMAIN-CONTAINING PROTEIN-RELATED"/>
    <property type="match status" value="1"/>
</dbReference>
<keyword evidence="1 3" id="KW-0378">Hydrolase</keyword>
<accession>A0ABW6CRP6</accession>
<keyword evidence="4" id="KW-1185">Reference proteome</keyword>
<dbReference type="InterPro" id="IPR002471">
    <property type="entry name" value="Pept_S9_AS"/>
</dbReference>
<evidence type="ECO:0000256" key="1">
    <source>
        <dbReference type="ARBA" id="ARBA00022801"/>
    </source>
</evidence>
<dbReference type="EMBL" id="JAOTJD010000039">
    <property type="protein sequence ID" value="MFD3265748.1"/>
    <property type="molecule type" value="Genomic_DNA"/>
</dbReference>
<dbReference type="Proteomes" id="UP001598130">
    <property type="component" value="Unassembled WGS sequence"/>
</dbReference>
<dbReference type="InterPro" id="IPR050261">
    <property type="entry name" value="FrsA_esterase"/>
</dbReference>
<dbReference type="Pfam" id="PF01738">
    <property type="entry name" value="DLH"/>
    <property type="match status" value="1"/>
</dbReference>